<dbReference type="AlphaFoldDB" id="A0A1B0BQE8"/>
<keyword evidence="1" id="KW-0812">Transmembrane</keyword>
<accession>A0A1B0BQE8</accession>
<dbReference type="EnsemblMetazoa" id="GPPI037333-RA">
    <property type="protein sequence ID" value="GPPI037333-PA"/>
    <property type="gene ID" value="GPPI037333"/>
</dbReference>
<dbReference type="EMBL" id="JXJN01018562">
    <property type="status" value="NOT_ANNOTATED_CDS"/>
    <property type="molecule type" value="Genomic_DNA"/>
</dbReference>
<organism evidence="2 3">
    <name type="scientific">Glossina palpalis gambiensis</name>
    <dbReference type="NCBI Taxonomy" id="67801"/>
    <lineage>
        <taxon>Eukaryota</taxon>
        <taxon>Metazoa</taxon>
        <taxon>Ecdysozoa</taxon>
        <taxon>Arthropoda</taxon>
        <taxon>Hexapoda</taxon>
        <taxon>Insecta</taxon>
        <taxon>Pterygota</taxon>
        <taxon>Neoptera</taxon>
        <taxon>Endopterygota</taxon>
        <taxon>Diptera</taxon>
        <taxon>Brachycera</taxon>
        <taxon>Muscomorpha</taxon>
        <taxon>Hippoboscoidea</taxon>
        <taxon>Glossinidae</taxon>
        <taxon>Glossina</taxon>
    </lineage>
</organism>
<dbReference type="Proteomes" id="UP000092460">
    <property type="component" value="Unassembled WGS sequence"/>
</dbReference>
<sequence length="123" mass="13654">MHDYVLKELALLVVSSFIAERMDAALITVVIVVGAFTAIAIGAKEAHSIQILGTGISLRSKNYNNNNNNLEAFTYAELFEWTSLTHTGIEKRKTSNEKVLGCPVILITRPTIADDDEQEVRYQ</sequence>
<reference evidence="3" key="1">
    <citation type="submission" date="2015-01" db="EMBL/GenBank/DDBJ databases">
        <authorList>
            <person name="Aksoy S."/>
            <person name="Warren W."/>
            <person name="Wilson R.K."/>
        </authorList>
    </citation>
    <scope>NUCLEOTIDE SEQUENCE [LARGE SCALE GENOMIC DNA]</scope>
    <source>
        <strain evidence="3">IAEA</strain>
    </source>
</reference>
<name>A0A1B0BQE8_9MUSC</name>
<keyword evidence="1" id="KW-0472">Membrane</keyword>
<evidence type="ECO:0000256" key="1">
    <source>
        <dbReference type="SAM" id="Phobius"/>
    </source>
</evidence>
<keyword evidence="1" id="KW-1133">Transmembrane helix</keyword>
<dbReference type="EMBL" id="JXJN01018563">
    <property type="status" value="NOT_ANNOTATED_CDS"/>
    <property type="molecule type" value="Genomic_DNA"/>
</dbReference>
<evidence type="ECO:0000313" key="3">
    <source>
        <dbReference type="Proteomes" id="UP000092460"/>
    </source>
</evidence>
<protein>
    <submittedName>
        <fullName evidence="2">Uncharacterized protein</fullName>
    </submittedName>
</protein>
<keyword evidence="3" id="KW-1185">Reference proteome</keyword>
<evidence type="ECO:0000313" key="2">
    <source>
        <dbReference type="EnsemblMetazoa" id="GPPI037333-PA"/>
    </source>
</evidence>
<proteinExistence type="predicted"/>
<dbReference type="VEuPathDB" id="VectorBase:GPPI037333"/>
<reference evidence="2" key="2">
    <citation type="submission" date="2020-05" db="UniProtKB">
        <authorList>
            <consortium name="EnsemblMetazoa"/>
        </authorList>
    </citation>
    <scope>IDENTIFICATION</scope>
    <source>
        <strain evidence="2">IAEA</strain>
    </source>
</reference>
<feature type="transmembrane region" description="Helical" evidence="1">
    <location>
        <begin position="24"/>
        <end position="43"/>
    </location>
</feature>